<feature type="transmembrane region" description="Helical" evidence="8">
    <location>
        <begin position="148"/>
        <end position="169"/>
    </location>
</feature>
<keyword evidence="4 8" id="KW-0812">Transmembrane</keyword>
<reference evidence="10 11" key="1">
    <citation type="submission" date="2014-04" db="EMBL/GenBank/DDBJ databases">
        <authorList>
            <consortium name="DOE Joint Genome Institute"/>
            <person name="Kuo A."/>
            <person name="Kohler A."/>
            <person name="Costa M.D."/>
            <person name="Nagy L.G."/>
            <person name="Floudas D."/>
            <person name="Copeland A."/>
            <person name="Barry K.W."/>
            <person name="Cichocki N."/>
            <person name="Veneault-Fourrey C."/>
            <person name="LaButti K."/>
            <person name="Lindquist E.A."/>
            <person name="Lipzen A."/>
            <person name="Lundell T."/>
            <person name="Morin E."/>
            <person name="Murat C."/>
            <person name="Sun H."/>
            <person name="Tunlid A."/>
            <person name="Henrissat B."/>
            <person name="Grigoriev I.V."/>
            <person name="Hibbett D.S."/>
            <person name="Martin F."/>
            <person name="Nordberg H.P."/>
            <person name="Cantor M.N."/>
            <person name="Hua S.X."/>
        </authorList>
    </citation>
    <scope>NUCLEOTIDE SEQUENCE [LARGE SCALE GENOMIC DNA]</scope>
    <source>
        <strain evidence="10 11">Marx 270</strain>
    </source>
</reference>
<feature type="transmembrane region" description="Helical" evidence="8">
    <location>
        <begin position="59"/>
        <end position="79"/>
    </location>
</feature>
<evidence type="ECO:0000313" key="10">
    <source>
        <dbReference type="EMBL" id="KIO04957.1"/>
    </source>
</evidence>
<evidence type="ECO:0000256" key="8">
    <source>
        <dbReference type="SAM" id="Phobius"/>
    </source>
</evidence>
<evidence type="ECO:0000313" key="11">
    <source>
        <dbReference type="Proteomes" id="UP000054217"/>
    </source>
</evidence>
<evidence type="ECO:0000256" key="2">
    <source>
        <dbReference type="ARBA" id="ARBA00022448"/>
    </source>
</evidence>
<dbReference type="InterPro" id="IPR036259">
    <property type="entry name" value="MFS_trans_sf"/>
</dbReference>
<feature type="transmembrane region" description="Helical" evidence="8">
    <location>
        <begin position="364"/>
        <end position="386"/>
    </location>
</feature>
<name>A0A0C3K5V2_PISTI</name>
<keyword evidence="11" id="KW-1185">Reference proteome</keyword>
<dbReference type="HOGENOM" id="CLU_008455_11_0_1"/>
<dbReference type="PANTHER" id="PTHR23502">
    <property type="entry name" value="MAJOR FACILITATOR SUPERFAMILY"/>
    <property type="match status" value="1"/>
</dbReference>
<dbReference type="PROSITE" id="PS50850">
    <property type="entry name" value="MFS"/>
    <property type="match status" value="1"/>
</dbReference>
<dbReference type="Proteomes" id="UP000054217">
    <property type="component" value="Unassembled WGS sequence"/>
</dbReference>
<dbReference type="Pfam" id="PF07690">
    <property type="entry name" value="MFS_1"/>
    <property type="match status" value="1"/>
</dbReference>
<dbReference type="PANTHER" id="PTHR23502:SF186">
    <property type="entry name" value="MAJOR FACILITATOR SUPERFAMILY (MFS) PROFILE DOMAIN-CONTAINING PROTEIN"/>
    <property type="match status" value="1"/>
</dbReference>
<dbReference type="SUPFAM" id="SSF103473">
    <property type="entry name" value="MFS general substrate transporter"/>
    <property type="match status" value="1"/>
</dbReference>
<dbReference type="OrthoDB" id="5376138at2759"/>
<comment type="subcellular location">
    <subcellularLocation>
        <location evidence="1">Cell membrane</location>
        <topology evidence="1">Multi-pass membrane protein</topology>
    </subcellularLocation>
</comment>
<evidence type="ECO:0000259" key="9">
    <source>
        <dbReference type="PROSITE" id="PS50850"/>
    </source>
</evidence>
<dbReference type="GO" id="GO:0140115">
    <property type="term" value="P:export across plasma membrane"/>
    <property type="evidence" value="ECO:0007669"/>
    <property type="project" value="UniProtKB-ARBA"/>
</dbReference>
<protein>
    <recommendedName>
        <fullName evidence="9">Major facilitator superfamily (MFS) profile domain-containing protein</fullName>
    </recommendedName>
</protein>
<dbReference type="GO" id="GO:0005886">
    <property type="term" value="C:plasma membrane"/>
    <property type="evidence" value="ECO:0007669"/>
    <property type="project" value="UniProtKB-SubCell"/>
</dbReference>
<feature type="transmembrane region" description="Helical" evidence="8">
    <location>
        <begin position="115"/>
        <end position="136"/>
    </location>
</feature>
<comment type="similarity">
    <text evidence="7">Belongs to the major facilitator superfamily. DHA1 family. Polyamines/proton antiporter (TC 2.A.1.2.16) subfamily.</text>
</comment>
<dbReference type="STRING" id="870435.A0A0C3K5V2"/>
<feature type="transmembrane region" description="Helical" evidence="8">
    <location>
        <begin position="427"/>
        <end position="448"/>
    </location>
</feature>
<feature type="transmembrane region" description="Helical" evidence="8">
    <location>
        <begin position="253"/>
        <end position="272"/>
    </location>
</feature>
<evidence type="ECO:0000256" key="4">
    <source>
        <dbReference type="ARBA" id="ARBA00022692"/>
    </source>
</evidence>
<dbReference type="Gene3D" id="1.20.1250.20">
    <property type="entry name" value="MFS general substrate transporter like domains"/>
    <property type="match status" value="1"/>
</dbReference>
<dbReference type="AlphaFoldDB" id="A0A0C3K5V2"/>
<evidence type="ECO:0000256" key="5">
    <source>
        <dbReference type="ARBA" id="ARBA00022989"/>
    </source>
</evidence>
<feature type="transmembrane region" description="Helical" evidence="8">
    <location>
        <begin position="24"/>
        <end position="47"/>
    </location>
</feature>
<organism evidence="10 11">
    <name type="scientific">Pisolithus tinctorius Marx 270</name>
    <dbReference type="NCBI Taxonomy" id="870435"/>
    <lineage>
        <taxon>Eukaryota</taxon>
        <taxon>Fungi</taxon>
        <taxon>Dikarya</taxon>
        <taxon>Basidiomycota</taxon>
        <taxon>Agaricomycotina</taxon>
        <taxon>Agaricomycetes</taxon>
        <taxon>Agaricomycetidae</taxon>
        <taxon>Boletales</taxon>
        <taxon>Sclerodermatineae</taxon>
        <taxon>Pisolithaceae</taxon>
        <taxon>Pisolithus</taxon>
    </lineage>
</organism>
<sequence length="495" mass="54442">MSAFPSCILPSEHDPRQWSKWKRWAIALIIWNLIAPIGIASTFYSGVQGQIQEEFGTSNTLATLGVGLYNLGAVFGVLFGGPLSELYGRRPVYIISSICFVVFSFGSTRSPNITTLLICRAFMGLLGSPVFSIYGGSVTDLFTPEERGPVAALFTLVLQGAPTIGPVPSSFLRPFFPWRRLLDFITIWGGVLAATTILFVPETEPETIRRKIAESEDVVPDIKEINPSDKWTKALLTPITILCNEPIMIWTTLYHSFVFGLLFLLLEAYPYIYDTYYSMSREQAGLVFIAPFIGNVLGVLVYFGYHKPLYEARQRRIQAESGGKSEIEPEAHLPGVLLASLLTPIGLFWLAFSAKPDTHHFFSIISGVPIGMGMILLQLSLFNYYIDLYPTMSASAIAANTAVRNIVVTIMPSAGVPLYTSLGIRNANLLLACISCMGLPTAVILYVFGRRLRAASRWAKQTTDIGLLPQMSIEAAAPLLAQSPRNHYGGTRSSE</sequence>
<dbReference type="InterPro" id="IPR011701">
    <property type="entry name" value="MFS"/>
</dbReference>
<evidence type="ECO:0000256" key="6">
    <source>
        <dbReference type="ARBA" id="ARBA00023136"/>
    </source>
</evidence>
<dbReference type="EMBL" id="KN831968">
    <property type="protein sequence ID" value="KIO04957.1"/>
    <property type="molecule type" value="Genomic_DNA"/>
</dbReference>
<gene>
    <name evidence="10" type="ORF">M404DRAFT_1000035</name>
</gene>
<dbReference type="GO" id="GO:0042908">
    <property type="term" value="P:xenobiotic transport"/>
    <property type="evidence" value="ECO:0007669"/>
    <property type="project" value="UniProtKB-ARBA"/>
</dbReference>
<feature type="transmembrane region" description="Helical" evidence="8">
    <location>
        <begin position="284"/>
        <end position="305"/>
    </location>
</feature>
<dbReference type="InterPro" id="IPR020846">
    <property type="entry name" value="MFS_dom"/>
</dbReference>
<feature type="transmembrane region" description="Helical" evidence="8">
    <location>
        <begin position="331"/>
        <end position="352"/>
    </location>
</feature>
<keyword evidence="3" id="KW-1003">Cell membrane</keyword>
<proteinExistence type="inferred from homology"/>
<evidence type="ECO:0000256" key="7">
    <source>
        <dbReference type="ARBA" id="ARBA00038459"/>
    </source>
</evidence>
<accession>A0A0C3K5V2</accession>
<evidence type="ECO:0000256" key="3">
    <source>
        <dbReference type="ARBA" id="ARBA00022475"/>
    </source>
</evidence>
<keyword evidence="2" id="KW-0813">Transport</keyword>
<feature type="transmembrane region" description="Helical" evidence="8">
    <location>
        <begin position="181"/>
        <end position="200"/>
    </location>
</feature>
<feature type="domain" description="Major facilitator superfamily (MFS) profile" evidence="9">
    <location>
        <begin position="24"/>
        <end position="453"/>
    </location>
</feature>
<reference evidence="11" key="2">
    <citation type="submission" date="2015-01" db="EMBL/GenBank/DDBJ databases">
        <title>Evolutionary Origins and Diversification of the Mycorrhizal Mutualists.</title>
        <authorList>
            <consortium name="DOE Joint Genome Institute"/>
            <consortium name="Mycorrhizal Genomics Consortium"/>
            <person name="Kohler A."/>
            <person name="Kuo A."/>
            <person name="Nagy L.G."/>
            <person name="Floudas D."/>
            <person name="Copeland A."/>
            <person name="Barry K.W."/>
            <person name="Cichocki N."/>
            <person name="Veneault-Fourrey C."/>
            <person name="LaButti K."/>
            <person name="Lindquist E.A."/>
            <person name="Lipzen A."/>
            <person name="Lundell T."/>
            <person name="Morin E."/>
            <person name="Murat C."/>
            <person name="Riley R."/>
            <person name="Ohm R."/>
            <person name="Sun H."/>
            <person name="Tunlid A."/>
            <person name="Henrissat B."/>
            <person name="Grigoriev I.V."/>
            <person name="Hibbett D.S."/>
            <person name="Martin F."/>
        </authorList>
    </citation>
    <scope>NUCLEOTIDE SEQUENCE [LARGE SCALE GENOMIC DNA]</scope>
    <source>
        <strain evidence="11">Marx 270</strain>
    </source>
</reference>
<dbReference type="PROSITE" id="PS00216">
    <property type="entry name" value="SUGAR_TRANSPORT_1"/>
    <property type="match status" value="1"/>
</dbReference>
<keyword evidence="5 8" id="KW-1133">Transmembrane helix</keyword>
<dbReference type="InParanoid" id="A0A0C3K5V2"/>
<evidence type="ECO:0000256" key="1">
    <source>
        <dbReference type="ARBA" id="ARBA00004651"/>
    </source>
</evidence>
<keyword evidence="6 8" id="KW-0472">Membrane</keyword>
<dbReference type="GO" id="GO:0022857">
    <property type="term" value="F:transmembrane transporter activity"/>
    <property type="evidence" value="ECO:0007669"/>
    <property type="project" value="InterPro"/>
</dbReference>
<feature type="transmembrane region" description="Helical" evidence="8">
    <location>
        <begin position="91"/>
        <end position="108"/>
    </location>
</feature>
<dbReference type="InterPro" id="IPR005829">
    <property type="entry name" value="Sugar_transporter_CS"/>
</dbReference>